<organism evidence="2 3">
    <name type="scientific">Candidatus Nephthysia bennettiae</name>
    <dbReference type="NCBI Taxonomy" id="3127016"/>
    <lineage>
        <taxon>Bacteria</taxon>
        <taxon>Bacillati</taxon>
        <taxon>Candidatus Dormiibacterota</taxon>
        <taxon>Candidatus Dormibacteria</taxon>
        <taxon>Candidatus Dormibacterales</taxon>
        <taxon>Candidatus Dormibacteraceae</taxon>
        <taxon>Candidatus Nephthysia</taxon>
    </lineage>
</organism>
<comment type="caution">
    <text evidence="2">The sequence shown here is derived from an EMBL/GenBank/DDBJ whole genome shotgun (WGS) entry which is preliminary data.</text>
</comment>
<accession>A0A934KBI6</accession>
<dbReference type="Proteomes" id="UP000612893">
    <property type="component" value="Unassembled WGS sequence"/>
</dbReference>
<proteinExistence type="predicted"/>
<keyword evidence="1" id="KW-0812">Transmembrane</keyword>
<keyword evidence="1" id="KW-1133">Transmembrane helix</keyword>
<evidence type="ECO:0000313" key="3">
    <source>
        <dbReference type="Proteomes" id="UP000612893"/>
    </source>
</evidence>
<name>A0A934KBI6_9BACT</name>
<reference evidence="2" key="1">
    <citation type="submission" date="2020-10" db="EMBL/GenBank/DDBJ databases">
        <title>Ca. Dormibacterota MAGs.</title>
        <authorList>
            <person name="Montgomery K."/>
        </authorList>
    </citation>
    <scope>NUCLEOTIDE SEQUENCE [LARGE SCALE GENOMIC DNA]</scope>
    <source>
        <strain evidence="2">SC8812_S17_10</strain>
    </source>
</reference>
<dbReference type="AlphaFoldDB" id="A0A934KBI6"/>
<dbReference type="EMBL" id="JAEKNR010000217">
    <property type="protein sequence ID" value="MBJ7600707.1"/>
    <property type="molecule type" value="Genomic_DNA"/>
</dbReference>
<keyword evidence="1" id="KW-0472">Membrane</keyword>
<gene>
    <name evidence="2" type="ORF">JF922_21890</name>
</gene>
<evidence type="ECO:0000313" key="2">
    <source>
        <dbReference type="EMBL" id="MBJ7600707.1"/>
    </source>
</evidence>
<protein>
    <submittedName>
        <fullName evidence="2">Uncharacterized protein</fullName>
    </submittedName>
</protein>
<feature type="transmembrane region" description="Helical" evidence="1">
    <location>
        <begin position="6"/>
        <end position="29"/>
    </location>
</feature>
<sequence length="56" mass="5946">MLDDVAAFLVVGPVASTLLLAALIAIWLLRGRERGPRPAGSTVTTVEVEFPAVRKT</sequence>
<evidence type="ECO:0000256" key="1">
    <source>
        <dbReference type="SAM" id="Phobius"/>
    </source>
</evidence>
<dbReference type="RefSeq" id="WP_338204655.1">
    <property type="nucleotide sequence ID" value="NZ_JAEKNR010000217.1"/>
</dbReference>
<keyword evidence="3" id="KW-1185">Reference proteome</keyword>